<evidence type="ECO:0000256" key="1">
    <source>
        <dbReference type="ARBA" id="ARBA00022908"/>
    </source>
</evidence>
<dbReference type="Pfam" id="PF00589">
    <property type="entry name" value="Phage_integrase"/>
    <property type="match status" value="1"/>
</dbReference>
<evidence type="ECO:0000256" key="3">
    <source>
        <dbReference type="ARBA" id="ARBA00023172"/>
    </source>
</evidence>
<evidence type="ECO:0000259" key="5">
    <source>
        <dbReference type="PROSITE" id="PS51898"/>
    </source>
</evidence>
<keyword evidence="3" id="KW-0233">DNA recombination</keyword>
<keyword evidence="8" id="KW-1185">Reference proteome</keyword>
<dbReference type="EMBL" id="CP001799">
    <property type="protein sequence ID" value="ADE17015.1"/>
    <property type="molecule type" value="Genomic_DNA"/>
</dbReference>
<dbReference type="GO" id="GO:0015074">
    <property type="term" value="P:DNA integration"/>
    <property type="evidence" value="ECO:0007669"/>
    <property type="project" value="UniProtKB-KW"/>
</dbReference>
<evidence type="ECO:0000259" key="6">
    <source>
        <dbReference type="PROSITE" id="PS51900"/>
    </source>
</evidence>
<evidence type="ECO:0000256" key="2">
    <source>
        <dbReference type="ARBA" id="ARBA00023125"/>
    </source>
</evidence>
<proteinExistence type="predicted"/>
<dbReference type="Pfam" id="PF02899">
    <property type="entry name" value="Phage_int_SAM_1"/>
    <property type="match status" value="1"/>
</dbReference>
<dbReference type="PANTHER" id="PTHR30349">
    <property type="entry name" value="PHAGE INTEGRASE-RELATED"/>
    <property type="match status" value="1"/>
</dbReference>
<dbReference type="PROSITE" id="PS51898">
    <property type="entry name" value="TYR_RECOMBINASE"/>
    <property type="match status" value="1"/>
</dbReference>
<name>D5C5G1_NITHN</name>
<accession>D5C5G1</accession>
<geneLocation type="plasmid" evidence="7 8">
    <name>pNHAL01</name>
</geneLocation>
<evidence type="ECO:0000313" key="8">
    <source>
        <dbReference type="Proteomes" id="UP000001844"/>
    </source>
</evidence>
<dbReference type="InterPro" id="IPR002104">
    <property type="entry name" value="Integrase_catalytic"/>
</dbReference>
<keyword evidence="2 4" id="KW-0238">DNA-binding</keyword>
<dbReference type="AlphaFoldDB" id="D5C5G1"/>
<dbReference type="GO" id="GO:0003677">
    <property type="term" value="F:DNA binding"/>
    <property type="evidence" value="ECO:0007669"/>
    <property type="project" value="UniProtKB-UniRule"/>
</dbReference>
<dbReference type="KEGG" id="nhl:Nhal_4007"/>
<protein>
    <submittedName>
        <fullName evidence="7">Integrase family protein</fullName>
    </submittedName>
</protein>
<dbReference type="eggNOG" id="COG4974">
    <property type="taxonomic scope" value="Bacteria"/>
</dbReference>
<keyword evidence="1" id="KW-0229">DNA integration</keyword>
<dbReference type="RefSeq" id="WP_013028117.1">
    <property type="nucleotide sequence ID" value="NC_013958.1"/>
</dbReference>
<dbReference type="Gene3D" id="1.10.443.10">
    <property type="entry name" value="Intergrase catalytic core"/>
    <property type="match status" value="1"/>
</dbReference>
<dbReference type="Proteomes" id="UP000001844">
    <property type="component" value="Plasmid pNHAL01"/>
</dbReference>
<sequence>MEKKAVDFWQARKDFLAHLHYTKGYSQGTCYGYNSDLGIWGRWLEEADKDWRQATHVDTEQFVAWQMRERGTKAHIVARRSSCLGSFYKWAMKNALVESDPIYLADKPKRPYRIPIWLEKEEQLAFQEAVRRVDDLPENIFGRPREHIKAIRRRYDFLFGLILNSGLRISEALAVKIRDVRIVNGVAKSVRVIGKGNRERLVPLPEAFGQVFGAWLQGRGGDDFVFAKAPGEKPPGPHAVRTYLRRLIERAGIDKPVTPHKLRHTYATRLLEAGAELVDIQVLLGHVDLSTTQIYTHVSEERMAGVVAKL</sequence>
<dbReference type="InterPro" id="IPR044068">
    <property type="entry name" value="CB"/>
</dbReference>
<feature type="domain" description="Tyr recombinase" evidence="5">
    <location>
        <begin position="113"/>
        <end position="308"/>
    </location>
</feature>
<feature type="domain" description="Core-binding (CB)" evidence="6">
    <location>
        <begin position="6"/>
        <end position="92"/>
    </location>
</feature>
<dbReference type="PANTHER" id="PTHR30349:SF88">
    <property type="entry name" value="BLL1584 PROTEIN"/>
    <property type="match status" value="1"/>
</dbReference>
<evidence type="ECO:0000256" key="4">
    <source>
        <dbReference type="PROSITE-ProRule" id="PRU01248"/>
    </source>
</evidence>
<dbReference type="PROSITE" id="PS51900">
    <property type="entry name" value="CB"/>
    <property type="match status" value="1"/>
</dbReference>
<dbReference type="HOGENOM" id="CLU_027562_9_6_6"/>
<organism evidence="7 8">
    <name type="scientific">Nitrosococcus halophilus (strain Nc4)</name>
    <dbReference type="NCBI Taxonomy" id="472759"/>
    <lineage>
        <taxon>Bacteria</taxon>
        <taxon>Pseudomonadati</taxon>
        <taxon>Pseudomonadota</taxon>
        <taxon>Gammaproteobacteria</taxon>
        <taxon>Chromatiales</taxon>
        <taxon>Chromatiaceae</taxon>
        <taxon>Nitrosococcus</taxon>
    </lineage>
</organism>
<evidence type="ECO:0000313" key="7">
    <source>
        <dbReference type="EMBL" id="ADE17015.1"/>
    </source>
</evidence>
<dbReference type="GO" id="GO:0006310">
    <property type="term" value="P:DNA recombination"/>
    <property type="evidence" value="ECO:0007669"/>
    <property type="project" value="UniProtKB-KW"/>
</dbReference>
<dbReference type="InterPro" id="IPR013762">
    <property type="entry name" value="Integrase-like_cat_sf"/>
</dbReference>
<reference evidence="7 8" key="1">
    <citation type="submission" date="2009-10" db="EMBL/GenBank/DDBJ databases">
        <title>Complete genome sequence of Nitrosococcus halophilus Nc4, a salt-adapted, aerobic obligate ammonia-oxidizing sulfur purple bacterium.</title>
        <authorList>
            <consortium name="US DOE Joint Genome Institute"/>
            <person name="Campbell M.A."/>
            <person name="Malfatti S.A."/>
            <person name="Chain P.S.G."/>
            <person name="Heidelberg J.F."/>
            <person name="Ward N.L."/>
            <person name="Ward B.B."/>
            <person name="Klotz M.G."/>
        </authorList>
    </citation>
    <scope>NUCLEOTIDE SEQUENCE [LARGE SCALE GENOMIC DNA]</scope>
    <source>
        <strain evidence="8">Nc4</strain>
        <plasmid evidence="8">Plasmid pNHAL01</plasmid>
    </source>
</reference>
<dbReference type="SUPFAM" id="SSF56349">
    <property type="entry name" value="DNA breaking-rejoining enzymes"/>
    <property type="match status" value="1"/>
</dbReference>
<dbReference type="OrthoDB" id="9801717at2"/>
<dbReference type="InterPro" id="IPR004107">
    <property type="entry name" value="Integrase_SAM-like_N"/>
</dbReference>
<keyword evidence="7" id="KW-0614">Plasmid</keyword>
<gene>
    <name evidence="7" type="ORF">Nhal_4007</name>
</gene>
<dbReference type="InterPro" id="IPR010998">
    <property type="entry name" value="Integrase_recombinase_N"/>
</dbReference>
<dbReference type="Gene3D" id="1.10.150.130">
    <property type="match status" value="1"/>
</dbReference>
<dbReference type="InterPro" id="IPR011010">
    <property type="entry name" value="DNA_brk_join_enz"/>
</dbReference>
<dbReference type="InterPro" id="IPR050090">
    <property type="entry name" value="Tyrosine_recombinase_XerCD"/>
</dbReference>